<feature type="transmembrane region" description="Helical" evidence="1">
    <location>
        <begin position="78"/>
        <end position="99"/>
    </location>
</feature>
<dbReference type="OrthoDB" id="4570918at2"/>
<sequence>MIETIVVALLLLAAIGTRIYARKNSDDASGIEDNYKKELADWRSRRDAAENRGLYFHELQPQRPDTSTQAITGKVTRYGSVALAGLAAIMLFFSTFVIVPTKDIGVVTTLGAPTSSMSNGPHFKAPWQDVTLMDGAIQTDTHNRPTGAAFNEGCIQVRIAHQIVACANMYVKWQAKETAVDGLFQNYRTFENIRDALVTKNLQSVLNAVFESYDPLSVDAETGQSNAPELSVLSGQALTKMRTAVGSQIDVSELAVTVMNYDDATQRKINDLQGQVAQTRIAQQAVKTAEQQAIANEKLAASVSKDPNVLVSKCLDHLADAIAKGYPLPAGFSCWPGGSSAVVVPSGTATK</sequence>
<dbReference type="HOGENOM" id="CLU_067760_0_0_0"/>
<keyword evidence="1" id="KW-1133">Transmembrane helix</keyword>
<proteinExistence type="predicted"/>
<evidence type="ECO:0000313" key="4">
    <source>
        <dbReference type="Proteomes" id="UP000013893"/>
    </source>
</evidence>
<evidence type="ECO:0000256" key="1">
    <source>
        <dbReference type="SAM" id="Phobius"/>
    </source>
</evidence>
<dbReference type="KEGG" id="saal:L336_0876"/>
<dbReference type="Pfam" id="PF01145">
    <property type="entry name" value="Band_7"/>
    <property type="match status" value="1"/>
</dbReference>
<keyword evidence="1" id="KW-0812">Transmembrane</keyword>
<protein>
    <submittedName>
        <fullName evidence="3">SPFH/Band 7/PHB domain protein</fullName>
    </submittedName>
</protein>
<dbReference type="EMBL" id="CP005957">
    <property type="protein sequence ID" value="AGL62578.1"/>
    <property type="molecule type" value="Genomic_DNA"/>
</dbReference>
<evidence type="ECO:0000259" key="2">
    <source>
        <dbReference type="Pfam" id="PF01145"/>
    </source>
</evidence>
<keyword evidence="1" id="KW-0472">Membrane</keyword>
<gene>
    <name evidence="3" type="ORF">L336_0876</name>
</gene>
<feature type="domain" description="Band 7" evidence="2">
    <location>
        <begin position="98"/>
        <end position="293"/>
    </location>
</feature>
<name>R4PLQ9_9BACT</name>
<reference evidence="3 4" key="1">
    <citation type="journal article" date="2013" name="Nat. Biotechnol.">
        <title>Genome sequences of rare, uncultured bacteria obtained by differential coverage binning of multiple metagenomes.</title>
        <authorList>
            <person name="Albertsen M."/>
            <person name="Hugenholtz P."/>
            <person name="Skarshewski A."/>
            <person name="Nielsen K.L."/>
            <person name="Tyson G.W."/>
            <person name="Nielsen P.H."/>
        </authorList>
    </citation>
    <scope>NUCLEOTIDE SEQUENCE [LARGE SCALE GENOMIC DNA]</scope>
    <source>
        <strain evidence="3">TM71</strain>
    </source>
</reference>
<dbReference type="RefSeq" id="WP_015642028.1">
    <property type="nucleotide sequence ID" value="NC_021219.1"/>
</dbReference>
<evidence type="ECO:0000313" key="3">
    <source>
        <dbReference type="EMBL" id="AGL62578.1"/>
    </source>
</evidence>
<dbReference type="Proteomes" id="UP000013893">
    <property type="component" value="Chromosome"/>
</dbReference>
<organism evidence="3 4">
    <name type="scientific">Candidatus Saccharimonas aalborgensis</name>
    <dbReference type="NCBI Taxonomy" id="1332188"/>
    <lineage>
        <taxon>Bacteria</taxon>
        <taxon>Candidatus Saccharimonadota</taxon>
        <taxon>Candidatus Saccharimonadia</taxon>
        <taxon>Candidatus Saccharimonadales</taxon>
        <taxon>Candidatus Saccharimonadaceae</taxon>
        <taxon>Candidatus Saccharimonas</taxon>
    </lineage>
</organism>
<keyword evidence="4" id="KW-1185">Reference proteome</keyword>
<dbReference type="InterPro" id="IPR001107">
    <property type="entry name" value="Band_7"/>
</dbReference>
<accession>R4PLQ9</accession>
<dbReference type="STRING" id="1332188.L336_0876"/>
<dbReference type="AlphaFoldDB" id="R4PLQ9"/>